<dbReference type="AlphaFoldDB" id="B0KI89"/>
<keyword evidence="4" id="KW-0012">Acyltransferase</keyword>
<dbReference type="RefSeq" id="WP_012271424.1">
    <property type="nucleotide sequence ID" value="NC_010322.1"/>
</dbReference>
<dbReference type="GO" id="GO:0009103">
    <property type="term" value="P:lipopolysaccharide biosynthetic process"/>
    <property type="evidence" value="ECO:0007669"/>
    <property type="project" value="TreeGrafter"/>
</dbReference>
<dbReference type="KEGG" id="ppg:PputGB1_1762"/>
<dbReference type="InterPro" id="IPR043968">
    <property type="entry name" value="SGNH"/>
</dbReference>
<evidence type="ECO:0000259" key="3">
    <source>
        <dbReference type="Pfam" id="PF19040"/>
    </source>
</evidence>
<keyword evidence="1" id="KW-0472">Membrane</keyword>
<name>B0KI89_PSEPG</name>
<feature type="domain" description="SGNH" evidence="3">
    <location>
        <begin position="416"/>
        <end position="629"/>
    </location>
</feature>
<dbReference type="InterPro" id="IPR050879">
    <property type="entry name" value="Acyltransferase_3"/>
</dbReference>
<feature type="transmembrane region" description="Helical" evidence="1">
    <location>
        <begin position="349"/>
        <end position="369"/>
    </location>
</feature>
<dbReference type="GO" id="GO:0016020">
    <property type="term" value="C:membrane"/>
    <property type="evidence" value="ECO:0007669"/>
    <property type="project" value="TreeGrafter"/>
</dbReference>
<dbReference type="Pfam" id="PF19040">
    <property type="entry name" value="SGNH"/>
    <property type="match status" value="1"/>
</dbReference>
<reference evidence="4 5" key="1">
    <citation type="submission" date="2008-01" db="EMBL/GenBank/DDBJ databases">
        <title>Complete sequence of Pseudomonas putida GB-1.</title>
        <authorList>
            <consortium name="US DOE Joint Genome Institute"/>
            <person name="Copeland A."/>
            <person name="Lucas S."/>
            <person name="Lapidus A."/>
            <person name="Barry K."/>
            <person name="Glavina del Rio T."/>
            <person name="Dalin E."/>
            <person name="Tice H."/>
            <person name="Pitluck S."/>
            <person name="Bruce D."/>
            <person name="Goodwin L."/>
            <person name="Chertkov O."/>
            <person name="Brettin T."/>
            <person name="Detter J.C."/>
            <person name="Han C."/>
            <person name="Kuske C.R."/>
            <person name="Schmutz J."/>
            <person name="Larimer F."/>
            <person name="Land M."/>
            <person name="Hauser L."/>
            <person name="Kyrpides N."/>
            <person name="Kim E."/>
            <person name="McCarthy J.K."/>
            <person name="Richardson P."/>
        </authorList>
    </citation>
    <scope>NUCLEOTIDE SEQUENCE [LARGE SCALE GENOMIC DNA]</scope>
    <source>
        <strain evidence="4 5">GB-1</strain>
    </source>
</reference>
<feature type="transmembrane region" description="Helical" evidence="1">
    <location>
        <begin position="34"/>
        <end position="55"/>
    </location>
</feature>
<dbReference type="eggNOG" id="COG1835">
    <property type="taxonomic scope" value="Bacteria"/>
</dbReference>
<dbReference type="Proteomes" id="UP000002157">
    <property type="component" value="Chromosome"/>
</dbReference>
<protein>
    <submittedName>
        <fullName evidence="4">Acyltransferase 3</fullName>
    </submittedName>
</protein>
<keyword evidence="1" id="KW-0812">Transmembrane</keyword>
<dbReference type="EMBL" id="CP000926">
    <property type="protein sequence ID" value="ABY97665.1"/>
    <property type="molecule type" value="Genomic_DNA"/>
</dbReference>
<dbReference type="InterPro" id="IPR002656">
    <property type="entry name" value="Acyl_transf_3_dom"/>
</dbReference>
<keyword evidence="4" id="KW-0808">Transferase</keyword>
<feature type="transmembrane region" description="Helical" evidence="1">
    <location>
        <begin position="196"/>
        <end position="214"/>
    </location>
</feature>
<evidence type="ECO:0000313" key="5">
    <source>
        <dbReference type="Proteomes" id="UP000002157"/>
    </source>
</evidence>
<feature type="transmembrane region" description="Helical" evidence="1">
    <location>
        <begin position="140"/>
        <end position="161"/>
    </location>
</feature>
<feature type="transmembrane region" description="Helical" evidence="1">
    <location>
        <begin position="317"/>
        <end position="337"/>
    </location>
</feature>
<dbReference type="HOGENOM" id="CLU_005679_10_2_6"/>
<feature type="transmembrane region" description="Helical" evidence="1">
    <location>
        <begin position="226"/>
        <end position="246"/>
    </location>
</feature>
<dbReference type="PANTHER" id="PTHR23028">
    <property type="entry name" value="ACETYLTRANSFERASE"/>
    <property type="match status" value="1"/>
</dbReference>
<sequence length="662" mass="72235">MSKALAYRPDIDGLRAVAVLAVTIFHFNKQWMPGGFVGVDIFFVISGYLITGIVARQMAAGTFSFADFYMRRIRRIFPAALFVTLITLIAGSALMLPADSLQLSQSAIAATFSAANIFFWKFLDTSYFAASSDMVPLLHMWSLGVEEQFYLVWPALLLLALKFGGRKLVVLTACLAAVASFWYGQSKLVEDPTFAYYMLPSRAGELLIGALAYFACESARDRITPVLASSLAYIGAGLVALSLIFIREEDGFPGFISAVPAIGAALIIAGGAFSKSLVGKLLALKPMTAVGLISFSLYLWHWPVLALYRYSFGELNLLGGLACFAVMTAMTLVSYFFIEKPFRNSKTNLKTISIGLAAASVCALGLVSIQSKGMLGPFTPDGYAEQLQALEDSTQPAHKYPYVCQGIPKADTITSQKCVVGKGVAESIVIGDSNAAHYMGYFKVLADHYGFSVRNIEHPGCPPFPGDMSTKYVLKSYQDTCKQYNKLVTDNLGQYKTVILGGTWHSYATNEHFEADLRTTLTQLSDQGKNVIIALRVPGFMGYDKECTKKSIKFPLAACEKRAEFQDKGDLAANKRVTTIAKDFKNVQVLGVRELICRDGTCSAYMHGKPLYFDPGHLSIPGSEMLGAEAIKKNLVPPAVLEVLLPNQTVGYVPQEDSLLRR</sequence>
<gene>
    <name evidence="4" type="ordered locus">PputGB1_1762</name>
</gene>
<organism evidence="4 5">
    <name type="scientific">Pseudomonas putida (strain GB-1)</name>
    <dbReference type="NCBI Taxonomy" id="76869"/>
    <lineage>
        <taxon>Bacteria</taxon>
        <taxon>Pseudomonadati</taxon>
        <taxon>Pseudomonadota</taxon>
        <taxon>Gammaproteobacteria</taxon>
        <taxon>Pseudomonadales</taxon>
        <taxon>Pseudomonadaceae</taxon>
        <taxon>Pseudomonas</taxon>
    </lineage>
</organism>
<evidence type="ECO:0000256" key="1">
    <source>
        <dbReference type="SAM" id="Phobius"/>
    </source>
</evidence>
<feature type="transmembrane region" description="Helical" evidence="1">
    <location>
        <begin position="286"/>
        <end position="305"/>
    </location>
</feature>
<evidence type="ECO:0000259" key="2">
    <source>
        <dbReference type="Pfam" id="PF01757"/>
    </source>
</evidence>
<evidence type="ECO:0000313" key="4">
    <source>
        <dbReference type="EMBL" id="ABY97665.1"/>
    </source>
</evidence>
<dbReference type="GO" id="GO:0016747">
    <property type="term" value="F:acyltransferase activity, transferring groups other than amino-acyl groups"/>
    <property type="evidence" value="ECO:0007669"/>
    <property type="project" value="InterPro"/>
</dbReference>
<proteinExistence type="predicted"/>
<dbReference type="PANTHER" id="PTHR23028:SF53">
    <property type="entry name" value="ACYL_TRANSF_3 DOMAIN-CONTAINING PROTEIN"/>
    <property type="match status" value="1"/>
</dbReference>
<dbReference type="Pfam" id="PF01757">
    <property type="entry name" value="Acyl_transf_3"/>
    <property type="match status" value="1"/>
</dbReference>
<feature type="domain" description="Acyltransferase 3" evidence="2">
    <location>
        <begin position="10"/>
        <end position="335"/>
    </location>
</feature>
<accession>B0KI89</accession>
<feature type="transmembrane region" description="Helical" evidence="1">
    <location>
        <begin position="76"/>
        <end position="96"/>
    </location>
</feature>
<feature type="transmembrane region" description="Helical" evidence="1">
    <location>
        <begin position="252"/>
        <end position="274"/>
    </location>
</feature>
<feature type="transmembrane region" description="Helical" evidence="1">
    <location>
        <begin position="168"/>
        <end position="184"/>
    </location>
</feature>
<keyword evidence="1" id="KW-1133">Transmembrane helix</keyword>